<keyword evidence="4" id="KW-1185">Reference proteome</keyword>
<feature type="chain" id="PRO_5015695617" description="Late embryogenesis abundant protein LEA-2 subgroup domain-containing protein" evidence="1">
    <location>
        <begin position="19"/>
        <end position="159"/>
    </location>
</feature>
<evidence type="ECO:0000259" key="2">
    <source>
        <dbReference type="Pfam" id="PF03168"/>
    </source>
</evidence>
<dbReference type="Gene3D" id="2.60.40.1820">
    <property type="match status" value="1"/>
</dbReference>
<dbReference type="InterPro" id="IPR004864">
    <property type="entry name" value="LEA_2"/>
</dbReference>
<gene>
    <name evidence="3" type="ORF">XthCFBP4691_18995</name>
</gene>
<reference evidence="3 4" key="1">
    <citation type="submission" date="2016-08" db="EMBL/GenBank/DDBJ databases">
        <title>Evolution of the type three secretion system and type three effector repertoires in Xanthomonas.</title>
        <authorList>
            <person name="Merda D."/>
            <person name="Briand M."/>
            <person name="Bosis E."/>
            <person name="Rousseau C."/>
            <person name="Portier P."/>
            <person name="Jacques M.-A."/>
            <person name="Fischer-Le Saux M."/>
        </authorList>
    </citation>
    <scope>NUCLEOTIDE SEQUENCE [LARGE SCALE GENOMIC DNA]</scope>
    <source>
        <strain evidence="3 4">CFBP 4691</strain>
    </source>
</reference>
<dbReference type="OrthoDB" id="5954188at2"/>
<dbReference type="AlphaFoldDB" id="A0A2S6ZAF3"/>
<accession>A0A2S6ZAF3</accession>
<feature type="signal peptide" evidence="1">
    <location>
        <begin position="1"/>
        <end position="18"/>
    </location>
</feature>
<dbReference type="Proteomes" id="UP000239898">
    <property type="component" value="Unassembled WGS sequence"/>
</dbReference>
<dbReference type="Pfam" id="PF03168">
    <property type="entry name" value="LEA_2"/>
    <property type="match status" value="1"/>
</dbReference>
<dbReference type="EMBL" id="MIGX01000169">
    <property type="protein sequence ID" value="PPT79146.1"/>
    <property type="molecule type" value="Genomic_DNA"/>
</dbReference>
<protein>
    <recommendedName>
        <fullName evidence="2">Late embryogenesis abundant protein LEA-2 subgroup domain-containing protein</fullName>
    </recommendedName>
</protein>
<comment type="caution">
    <text evidence="3">The sequence shown here is derived from an EMBL/GenBank/DDBJ whole genome shotgun (WGS) entry which is preliminary data.</text>
</comment>
<evidence type="ECO:0000313" key="4">
    <source>
        <dbReference type="Proteomes" id="UP000239898"/>
    </source>
</evidence>
<sequence length="159" mass="17083">MRQRLRFGLLVFCTALLAACGDGMVRRVSDPAARVQQLTVNMDGSWKVDLRLQNYSSIPMRYEGVRLDLDAGGEAAGVLQLAPGISIGPEAADVVSVALRPSSAARIAVADALAGHRSLEYTLKGSIDATPEDNKKQRHFEIDTRNLLTPAPGLDGVLR</sequence>
<keyword evidence="1" id="KW-0732">Signal</keyword>
<dbReference type="SUPFAM" id="SSF117070">
    <property type="entry name" value="LEA14-like"/>
    <property type="match status" value="1"/>
</dbReference>
<evidence type="ECO:0000256" key="1">
    <source>
        <dbReference type="SAM" id="SignalP"/>
    </source>
</evidence>
<evidence type="ECO:0000313" key="3">
    <source>
        <dbReference type="EMBL" id="PPT79146.1"/>
    </source>
</evidence>
<proteinExistence type="predicted"/>
<dbReference type="RefSeq" id="WP_128421813.1">
    <property type="nucleotide sequence ID" value="NZ_CP049017.1"/>
</dbReference>
<feature type="domain" description="Late embryogenesis abundant protein LEA-2 subgroup" evidence="2">
    <location>
        <begin position="50"/>
        <end position="140"/>
    </location>
</feature>
<name>A0A2S6ZAF3_9XANT</name>
<dbReference type="PROSITE" id="PS51257">
    <property type="entry name" value="PROKAR_LIPOPROTEIN"/>
    <property type="match status" value="1"/>
</dbReference>
<organism evidence="3 4">
    <name type="scientific">Xanthomonas theicola</name>
    <dbReference type="NCBI Taxonomy" id="56464"/>
    <lineage>
        <taxon>Bacteria</taxon>
        <taxon>Pseudomonadati</taxon>
        <taxon>Pseudomonadota</taxon>
        <taxon>Gammaproteobacteria</taxon>
        <taxon>Lysobacterales</taxon>
        <taxon>Lysobacteraceae</taxon>
        <taxon>Xanthomonas</taxon>
    </lineage>
</organism>